<protein>
    <submittedName>
        <fullName evidence="1">Uncharacterized protein</fullName>
    </submittedName>
</protein>
<evidence type="ECO:0000313" key="2">
    <source>
        <dbReference type="Proteomes" id="UP001446871"/>
    </source>
</evidence>
<organism evidence="1 2">
    <name type="scientific">Apiospora saccharicola</name>
    <dbReference type="NCBI Taxonomy" id="335842"/>
    <lineage>
        <taxon>Eukaryota</taxon>
        <taxon>Fungi</taxon>
        <taxon>Dikarya</taxon>
        <taxon>Ascomycota</taxon>
        <taxon>Pezizomycotina</taxon>
        <taxon>Sordariomycetes</taxon>
        <taxon>Xylariomycetidae</taxon>
        <taxon>Amphisphaeriales</taxon>
        <taxon>Apiosporaceae</taxon>
        <taxon>Apiospora</taxon>
    </lineage>
</organism>
<dbReference type="Proteomes" id="UP001446871">
    <property type="component" value="Unassembled WGS sequence"/>
</dbReference>
<reference evidence="1 2" key="1">
    <citation type="submission" date="2023-01" db="EMBL/GenBank/DDBJ databases">
        <title>Analysis of 21 Apiospora genomes using comparative genomics revels a genus with tremendous synthesis potential of carbohydrate active enzymes and secondary metabolites.</title>
        <authorList>
            <person name="Sorensen T."/>
        </authorList>
    </citation>
    <scope>NUCLEOTIDE SEQUENCE [LARGE SCALE GENOMIC DNA]</scope>
    <source>
        <strain evidence="1 2">CBS 83171</strain>
    </source>
</reference>
<comment type="caution">
    <text evidence="1">The sequence shown here is derived from an EMBL/GenBank/DDBJ whole genome shotgun (WGS) entry which is preliminary data.</text>
</comment>
<evidence type="ECO:0000313" key="1">
    <source>
        <dbReference type="EMBL" id="KAK8060106.1"/>
    </source>
</evidence>
<accession>A0ABR1UMG0</accession>
<dbReference type="EMBL" id="JAQQWM010000006">
    <property type="protein sequence ID" value="KAK8060106.1"/>
    <property type="molecule type" value="Genomic_DNA"/>
</dbReference>
<sequence length="84" mass="8451">MTTITTIPAGVAAVEEAAAAARARGEGGSWKDFLPPGYRDHLPPNWPWTGTFQPPSGGFTMVGLAAPAVAGTTLATVTTPAGDA</sequence>
<keyword evidence="2" id="KW-1185">Reference proteome</keyword>
<gene>
    <name evidence="1" type="ORF">PG996_010036</name>
</gene>
<proteinExistence type="predicted"/>
<name>A0ABR1UMG0_9PEZI</name>